<keyword evidence="1" id="KW-0812">Transmembrane</keyword>
<protein>
    <submittedName>
        <fullName evidence="2">Uncharacterized protein</fullName>
    </submittedName>
</protein>
<sequence>MIFTNFPVGQEKHWQNYTKYSLFIHHLVIFLFHLSFWEV</sequence>
<comment type="caution">
    <text evidence="2">The sequence shown here is derived from an EMBL/GenBank/DDBJ whole genome shotgun (WGS) entry which is preliminary data.</text>
</comment>
<dbReference type="AlphaFoldDB" id="J9FZG5"/>
<feature type="transmembrane region" description="Helical" evidence="1">
    <location>
        <begin position="20"/>
        <end position="37"/>
    </location>
</feature>
<evidence type="ECO:0000313" key="2">
    <source>
        <dbReference type="EMBL" id="EJW99973.1"/>
    </source>
</evidence>
<gene>
    <name evidence="2" type="ORF">EVA_11921</name>
</gene>
<evidence type="ECO:0000256" key="1">
    <source>
        <dbReference type="SAM" id="Phobius"/>
    </source>
</evidence>
<reference evidence="2" key="1">
    <citation type="journal article" date="2012" name="PLoS ONE">
        <title>Gene sets for utilization of primary and secondary nutrition supplies in the distal gut of endangered iberian lynx.</title>
        <authorList>
            <person name="Alcaide M."/>
            <person name="Messina E."/>
            <person name="Richter M."/>
            <person name="Bargiela R."/>
            <person name="Peplies J."/>
            <person name="Huws S.A."/>
            <person name="Newbold C.J."/>
            <person name="Golyshin P.N."/>
            <person name="Simon M.A."/>
            <person name="Lopez G."/>
            <person name="Yakimov M.M."/>
            <person name="Ferrer M."/>
        </authorList>
    </citation>
    <scope>NUCLEOTIDE SEQUENCE</scope>
</reference>
<proteinExistence type="predicted"/>
<dbReference type="EMBL" id="AMCI01003579">
    <property type="protein sequence ID" value="EJW99973.1"/>
    <property type="molecule type" value="Genomic_DNA"/>
</dbReference>
<keyword evidence="1" id="KW-0472">Membrane</keyword>
<keyword evidence="1" id="KW-1133">Transmembrane helix</keyword>
<organism evidence="2">
    <name type="scientific">gut metagenome</name>
    <dbReference type="NCBI Taxonomy" id="749906"/>
    <lineage>
        <taxon>unclassified sequences</taxon>
        <taxon>metagenomes</taxon>
        <taxon>organismal metagenomes</taxon>
    </lineage>
</organism>
<name>J9FZG5_9ZZZZ</name>
<accession>J9FZG5</accession>